<accession>A0ACD4NW05</accession>
<sequence length="167" mass="17983">MSPPVFLRTAGKADVAAVSRLLGETWHATYDSIYGEARVEEITRSWHAPKALEARLGRPNTEFVVADDGSRILGMAFAGAGGADGKMVSLHQLYVHPDAQGRGIGRDLLAEIEGCFPSATRMRLEVEEANYQAAAFYERHGFAKVGSTQGKDGDFGIPAAVYEKALV</sequence>
<organism evidence="1 2">
    <name type="scientific">Antarcticirhabdus aurantiaca</name>
    <dbReference type="NCBI Taxonomy" id="2606717"/>
    <lineage>
        <taxon>Bacteria</taxon>
        <taxon>Pseudomonadati</taxon>
        <taxon>Pseudomonadota</taxon>
        <taxon>Alphaproteobacteria</taxon>
        <taxon>Hyphomicrobiales</taxon>
        <taxon>Aurantimonadaceae</taxon>
        <taxon>Antarcticirhabdus</taxon>
    </lineage>
</organism>
<evidence type="ECO:0000313" key="2">
    <source>
        <dbReference type="Proteomes" id="UP001163223"/>
    </source>
</evidence>
<reference evidence="1" key="1">
    <citation type="submission" date="2022-11" db="EMBL/GenBank/DDBJ databases">
        <title>beta-Carotene-producing bacterium, Jeongeuplla avenae sp. nov., alleviates the salt stress of Arabidopsis seedlings.</title>
        <authorList>
            <person name="Jiang L."/>
            <person name="Lee J."/>
        </authorList>
    </citation>
    <scope>NUCLEOTIDE SEQUENCE</scope>
    <source>
        <strain evidence="1">DY_R2A_6</strain>
    </source>
</reference>
<name>A0ACD4NW05_9HYPH</name>
<proteinExistence type="predicted"/>
<dbReference type="EMBL" id="CP113520">
    <property type="protein sequence ID" value="WAJ31049.1"/>
    <property type="molecule type" value="Genomic_DNA"/>
</dbReference>
<keyword evidence="1" id="KW-0808">Transferase</keyword>
<dbReference type="Proteomes" id="UP001163223">
    <property type="component" value="Chromosome"/>
</dbReference>
<keyword evidence="2" id="KW-1185">Reference proteome</keyword>
<gene>
    <name evidence="1" type="ORF">OXU80_12945</name>
</gene>
<evidence type="ECO:0000313" key="1">
    <source>
        <dbReference type="EMBL" id="WAJ31049.1"/>
    </source>
</evidence>
<keyword evidence="1" id="KW-0012">Acyltransferase</keyword>
<protein>
    <submittedName>
        <fullName evidence="1">GNAT family N-acetyltransferase</fullName>
        <ecNumber evidence="1">2.3.1.-</ecNumber>
    </submittedName>
</protein>
<dbReference type="EC" id="2.3.1.-" evidence="1"/>